<evidence type="ECO:0000313" key="2">
    <source>
        <dbReference type="EMBL" id="KAJ1106792.1"/>
    </source>
</evidence>
<name>A0AAV7MU63_PLEWA</name>
<reference evidence="2" key="1">
    <citation type="journal article" date="2022" name="bioRxiv">
        <title>Sequencing and chromosome-scale assembly of the giantPleurodeles waltlgenome.</title>
        <authorList>
            <person name="Brown T."/>
            <person name="Elewa A."/>
            <person name="Iarovenko S."/>
            <person name="Subramanian E."/>
            <person name="Araus A.J."/>
            <person name="Petzold A."/>
            <person name="Susuki M."/>
            <person name="Suzuki K.-i.T."/>
            <person name="Hayashi T."/>
            <person name="Toyoda A."/>
            <person name="Oliveira C."/>
            <person name="Osipova E."/>
            <person name="Leigh N.D."/>
            <person name="Simon A."/>
            <person name="Yun M.H."/>
        </authorList>
    </citation>
    <scope>NUCLEOTIDE SEQUENCE</scope>
    <source>
        <strain evidence="2">20211129_DDA</strain>
        <tissue evidence="2">Liver</tissue>
    </source>
</reference>
<sequence>MYIGTTGIGAGRHRSPRTWRNRRWQKPPRPEQKQPLRGGAERRPNRNQREPLRTATDPGKLNGKAATLQEKRVLSRSWEKEKKKRTQETRLKEKSPPPTRTEQSSVAVARILPINPINQIY</sequence>
<feature type="region of interest" description="Disordered" evidence="1">
    <location>
        <begin position="1"/>
        <end position="106"/>
    </location>
</feature>
<feature type="compositionally biased region" description="Basic and acidic residues" evidence="1">
    <location>
        <begin position="28"/>
        <end position="52"/>
    </location>
</feature>
<feature type="compositionally biased region" description="Basic residues" evidence="1">
    <location>
        <begin position="11"/>
        <end position="26"/>
    </location>
</feature>
<keyword evidence="3" id="KW-1185">Reference proteome</keyword>
<organism evidence="2 3">
    <name type="scientific">Pleurodeles waltl</name>
    <name type="common">Iberian ribbed newt</name>
    <dbReference type="NCBI Taxonomy" id="8319"/>
    <lineage>
        <taxon>Eukaryota</taxon>
        <taxon>Metazoa</taxon>
        <taxon>Chordata</taxon>
        <taxon>Craniata</taxon>
        <taxon>Vertebrata</taxon>
        <taxon>Euteleostomi</taxon>
        <taxon>Amphibia</taxon>
        <taxon>Batrachia</taxon>
        <taxon>Caudata</taxon>
        <taxon>Salamandroidea</taxon>
        <taxon>Salamandridae</taxon>
        <taxon>Pleurodelinae</taxon>
        <taxon>Pleurodeles</taxon>
    </lineage>
</organism>
<feature type="compositionally biased region" description="Basic and acidic residues" evidence="1">
    <location>
        <begin position="69"/>
        <end position="95"/>
    </location>
</feature>
<dbReference type="EMBL" id="JANPWB010000013">
    <property type="protein sequence ID" value="KAJ1106792.1"/>
    <property type="molecule type" value="Genomic_DNA"/>
</dbReference>
<comment type="caution">
    <text evidence="2">The sequence shown here is derived from an EMBL/GenBank/DDBJ whole genome shotgun (WGS) entry which is preliminary data.</text>
</comment>
<gene>
    <name evidence="2" type="ORF">NDU88_004190</name>
</gene>
<proteinExistence type="predicted"/>
<feature type="compositionally biased region" description="Gly residues" evidence="1">
    <location>
        <begin position="1"/>
        <end position="10"/>
    </location>
</feature>
<dbReference type="AlphaFoldDB" id="A0AAV7MU63"/>
<evidence type="ECO:0000313" key="3">
    <source>
        <dbReference type="Proteomes" id="UP001066276"/>
    </source>
</evidence>
<accession>A0AAV7MU63</accession>
<evidence type="ECO:0000256" key="1">
    <source>
        <dbReference type="SAM" id="MobiDB-lite"/>
    </source>
</evidence>
<dbReference type="Proteomes" id="UP001066276">
    <property type="component" value="Chromosome 9"/>
</dbReference>
<protein>
    <submittedName>
        <fullName evidence="2">Uncharacterized protein</fullName>
    </submittedName>
</protein>